<dbReference type="KEGG" id="bana:BARAN1_0935"/>
<keyword evidence="4" id="KW-1185">Reference proteome</keyword>
<evidence type="ECO:0000256" key="1">
    <source>
        <dbReference type="SAM" id="MobiDB-lite"/>
    </source>
</evidence>
<reference evidence="4" key="1">
    <citation type="submission" date="2018-05" db="EMBL/GenBank/DDBJ databases">
        <authorList>
            <person name="Hao L."/>
        </authorList>
    </citation>
    <scope>NUCLEOTIDE SEQUENCE [LARGE SCALE GENOMIC DNA]</scope>
</reference>
<feature type="region of interest" description="Disordered" evidence="1">
    <location>
        <begin position="1"/>
        <end position="64"/>
    </location>
</feature>
<protein>
    <recommendedName>
        <fullName evidence="2">VTC domain-containing protein</fullName>
    </recommendedName>
</protein>
<dbReference type="InterPro" id="IPR018966">
    <property type="entry name" value="VTC_domain"/>
</dbReference>
<dbReference type="Proteomes" id="UP000249818">
    <property type="component" value="Chromosome BARAN1"/>
</dbReference>
<name>A0A2X3L1A7_9BACT</name>
<dbReference type="Gene3D" id="3.20.100.30">
    <property type="entry name" value="VTC, catalytic tunnel domain"/>
    <property type="match status" value="1"/>
</dbReference>
<evidence type="ECO:0000313" key="4">
    <source>
        <dbReference type="Proteomes" id="UP000249818"/>
    </source>
</evidence>
<organism evidence="3 4">
    <name type="scientific">Candidatus Bipolaricaulis anaerobius</name>
    <dbReference type="NCBI Taxonomy" id="2026885"/>
    <lineage>
        <taxon>Bacteria</taxon>
        <taxon>Candidatus Bipolaricaulota</taxon>
        <taxon>Candidatus Bipolaricaulia</taxon>
        <taxon>Candidatus Bipolaricaulales</taxon>
        <taxon>Candidatus Bipolaricaulaceae</taxon>
        <taxon>Candidatus Bipolaricaulis</taxon>
    </lineage>
</organism>
<dbReference type="GO" id="GO:0006799">
    <property type="term" value="P:polyphosphate biosynthetic process"/>
    <property type="evidence" value="ECO:0007669"/>
    <property type="project" value="UniProtKB-ARBA"/>
</dbReference>
<dbReference type="InterPro" id="IPR042267">
    <property type="entry name" value="VTC_sf"/>
</dbReference>
<feature type="domain" description="VTC" evidence="2">
    <location>
        <begin position="86"/>
        <end position="313"/>
    </location>
</feature>
<dbReference type="EMBL" id="LS483254">
    <property type="protein sequence ID" value="SQD92959.1"/>
    <property type="molecule type" value="Genomic_DNA"/>
</dbReference>
<dbReference type="Pfam" id="PF09359">
    <property type="entry name" value="VTC"/>
    <property type="match status" value="1"/>
</dbReference>
<evidence type="ECO:0000259" key="2">
    <source>
        <dbReference type="Pfam" id="PF09359"/>
    </source>
</evidence>
<gene>
    <name evidence="3" type="ORF">BARAN1_0935</name>
</gene>
<dbReference type="AlphaFoldDB" id="A0A2X3L1A7"/>
<dbReference type="CDD" id="cd07750">
    <property type="entry name" value="PolyPPase_VTC_like"/>
    <property type="match status" value="1"/>
</dbReference>
<proteinExistence type="predicted"/>
<accession>A0A2X3L1A7</accession>
<sequence length="331" mass="36411">MGPMRRTEFQFAEGGRGCPLSGSAGGDPGALHRASSETVQPPSHRYGLFRRGTGSGAGSAGPGLDAVAEALRGSGNGGHGPGTTSRLERKYLLSPEEARQVSRFLAARLEVDPHARGRPGNAYTVRSVYFDSPGLICYHAKQNGAPVREKYRVRTYNEPGSAPIFLERKARQGHLYRKEKARLNDAWLGCLAARDGLGSPAAAGCPTVVQRLLYRMDRQAFVPTVLIAYEREAYVEWADQDTVRITLDRNLRAQAVPRLEEMYDEGDLRPLLTRWAILEVKFSGVVPWTLRELTRRFPLLWRACSKYAASIEHVVLNSATTKGVGAHAQLL</sequence>
<evidence type="ECO:0000313" key="3">
    <source>
        <dbReference type="EMBL" id="SQD92959.1"/>
    </source>
</evidence>